<sequence>MVADLRSQASKVLENMKWLLVDVNEERNLAILHTQQYITGVRSCTQLSPIFFCSVEVNRLIRGLVKRYTTNGQGNACVVVGKGNSGRTSTVKAVIEELDLNEELHVISVAQLGSDKNTLKVLTDEKEKKNCILVIEDADELAARQRQSILYLLLDAVRNKSKCNWLVFLMVQHQNFITSLEKRVRSRLPTARIVFHSAANIDEYVTAFGKFLGKENTDSSDGWLEFVESILAEPTIIAELNYMFSVCFAVCVKRNIFFFHSFYLYYAFLLLK</sequence>
<dbReference type="PANTHER" id="PTHR12087:SF0">
    <property type="entry name" value="ORIGIN RECOGNITION COMPLEX SUBUNIT 4"/>
    <property type="match status" value="1"/>
</dbReference>
<dbReference type="InterPro" id="IPR016527">
    <property type="entry name" value="ORC4"/>
</dbReference>
<organism evidence="2 3">
    <name type="scientific">Dictyocaulus viviparus</name>
    <name type="common">Bovine lungworm</name>
    <dbReference type="NCBI Taxonomy" id="29172"/>
    <lineage>
        <taxon>Eukaryota</taxon>
        <taxon>Metazoa</taxon>
        <taxon>Ecdysozoa</taxon>
        <taxon>Nematoda</taxon>
        <taxon>Chromadorea</taxon>
        <taxon>Rhabditida</taxon>
        <taxon>Rhabditina</taxon>
        <taxon>Rhabditomorpha</taxon>
        <taxon>Strongyloidea</taxon>
        <taxon>Metastrongylidae</taxon>
        <taxon>Dictyocaulus</taxon>
    </lineage>
</organism>
<keyword evidence="3" id="KW-1185">Reference proteome</keyword>
<dbReference type="PANTHER" id="PTHR12087">
    <property type="entry name" value="ORIGIN RECOGNITION COMPLEX SUBUNIT 4"/>
    <property type="match status" value="1"/>
</dbReference>
<protein>
    <recommendedName>
        <fullName evidence="1">ATPase AAA-type core domain-containing protein</fullName>
    </recommendedName>
</protein>
<dbReference type="GO" id="GO:0016887">
    <property type="term" value="F:ATP hydrolysis activity"/>
    <property type="evidence" value="ECO:0007669"/>
    <property type="project" value="InterPro"/>
</dbReference>
<dbReference type="STRING" id="29172.A0A0D8Y3T9"/>
<feature type="domain" description="ATPase AAA-type core" evidence="1">
    <location>
        <begin position="78"/>
        <end position="188"/>
    </location>
</feature>
<dbReference type="OrthoDB" id="343623at2759"/>
<evidence type="ECO:0000313" key="3">
    <source>
        <dbReference type="Proteomes" id="UP000053766"/>
    </source>
</evidence>
<dbReference type="GO" id="GO:0006270">
    <property type="term" value="P:DNA replication initiation"/>
    <property type="evidence" value="ECO:0007669"/>
    <property type="project" value="TreeGrafter"/>
</dbReference>
<reference evidence="3" key="2">
    <citation type="journal article" date="2016" name="Sci. Rep.">
        <title>Dictyocaulus viviparus genome, variome and transcriptome elucidate lungworm biology and support future intervention.</title>
        <authorList>
            <person name="McNulty S.N."/>
            <person name="Strube C."/>
            <person name="Rosa B.A."/>
            <person name="Martin J.C."/>
            <person name="Tyagi R."/>
            <person name="Choi Y.J."/>
            <person name="Wang Q."/>
            <person name="Hallsworth Pepin K."/>
            <person name="Zhang X."/>
            <person name="Ozersky P."/>
            <person name="Wilson R.K."/>
            <person name="Sternberg P.W."/>
            <person name="Gasser R.B."/>
            <person name="Mitreva M."/>
        </authorList>
    </citation>
    <scope>NUCLEOTIDE SEQUENCE [LARGE SCALE GENOMIC DNA]</scope>
    <source>
        <strain evidence="3">HannoverDv2000</strain>
    </source>
</reference>
<evidence type="ECO:0000313" key="2">
    <source>
        <dbReference type="EMBL" id="KJH50847.1"/>
    </source>
</evidence>
<dbReference type="InterPro" id="IPR027417">
    <property type="entry name" value="P-loop_NTPase"/>
</dbReference>
<proteinExistence type="predicted"/>
<dbReference type="EMBL" id="KN716196">
    <property type="protein sequence ID" value="KJH50847.1"/>
    <property type="molecule type" value="Genomic_DNA"/>
</dbReference>
<evidence type="ECO:0000259" key="1">
    <source>
        <dbReference type="Pfam" id="PF00004"/>
    </source>
</evidence>
<gene>
    <name evidence="2" type="ORF">DICVIV_02997</name>
</gene>
<dbReference type="SUPFAM" id="SSF52540">
    <property type="entry name" value="P-loop containing nucleoside triphosphate hydrolases"/>
    <property type="match status" value="1"/>
</dbReference>
<dbReference type="Pfam" id="PF00004">
    <property type="entry name" value="AAA"/>
    <property type="match status" value="1"/>
</dbReference>
<dbReference type="Gene3D" id="3.40.50.300">
    <property type="entry name" value="P-loop containing nucleotide triphosphate hydrolases"/>
    <property type="match status" value="1"/>
</dbReference>
<dbReference type="GO" id="GO:0005664">
    <property type="term" value="C:nuclear origin of replication recognition complex"/>
    <property type="evidence" value="ECO:0007669"/>
    <property type="project" value="TreeGrafter"/>
</dbReference>
<dbReference type="Proteomes" id="UP000053766">
    <property type="component" value="Unassembled WGS sequence"/>
</dbReference>
<reference evidence="2 3" key="1">
    <citation type="submission" date="2013-11" db="EMBL/GenBank/DDBJ databases">
        <title>Draft genome of the bovine lungworm Dictyocaulus viviparus.</title>
        <authorList>
            <person name="Mitreva M."/>
        </authorList>
    </citation>
    <scope>NUCLEOTIDE SEQUENCE [LARGE SCALE GENOMIC DNA]</scope>
    <source>
        <strain evidence="2 3">HannoverDv2000</strain>
    </source>
</reference>
<dbReference type="GO" id="GO:0005524">
    <property type="term" value="F:ATP binding"/>
    <property type="evidence" value="ECO:0007669"/>
    <property type="project" value="InterPro"/>
</dbReference>
<dbReference type="InterPro" id="IPR003959">
    <property type="entry name" value="ATPase_AAA_core"/>
</dbReference>
<dbReference type="AlphaFoldDB" id="A0A0D8Y3T9"/>
<accession>A0A0D8Y3T9</accession>
<dbReference type="GO" id="GO:0003688">
    <property type="term" value="F:DNA replication origin binding"/>
    <property type="evidence" value="ECO:0007669"/>
    <property type="project" value="TreeGrafter"/>
</dbReference>
<name>A0A0D8Y3T9_DICVI</name>